<dbReference type="KEGG" id="vgu:HYG85_06075"/>
<dbReference type="AlphaFoldDB" id="A0A8J8M8W6"/>
<evidence type="ECO:0000313" key="2">
    <source>
        <dbReference type="EMBL" id="QUH28516.1"/>
    </source>
</evidence>
<protein>
    <submittedName>
        <fullName evidence="2">Uncharacterized protein</fullName>
    </submittedName>
</protein>
<accession>A0A8J8M8W6</accession>
<sequence>MRRPKKVKILVYLCLLIILGFYSDFTLTLQILKVLCITSLAIIGCYLVYIGILYIKMISNNSSYLLYLISNNKYSKAYNIISKKYNKEDIHTRVTYDYYKTIIEHKTNINNFNMEGTNKILKQIEDGLRNPNLTREHRINYYFMKAENLLDLYKKTYEYSNIDLFKTILNNIDEMIELVKNDSSYTDYYNYEICRCNLMFKAYNITSDISYLGNILTNVTKLRNNLTENDKNGFYIINIENILTRIFTYSYKHTGEQSDFNDVLLHINNIEEALFNKHIRKKNKKSGYIQLLCLYEWVLEKLPDEKIQKKFDKLLNTIKFNSKDKNKLGDIKDIPTINYPITWKFSLSNKVSKNIIISSLILVIIVFIYTSIVLVVPYININNYNGIEKGLTSLYNQLPLHDEPEAFLQNLHNNLMENGLYIPDGLNVEEKTYSSIYLDKEEHIQFICVYNSEQIINITIIINNIEEVDWDNKISPYLIAIIQTDNTMLQKDDATNLIKEWYNITNIPLIEYRNNRKYTINNSEDNLLIGIQCLTEDEKN</sequence>
<feature type="transmembrane region" description="Helical" evidence="1">
    <location>
        <begin position="355"/>
        <end position="379"/>
    </location>
</feature>
<keyword evidence="1" id="KW-0472">Membrane</keyword>
<dbReference type="RefSeq" id="WP_212692736.1">
    <property type="nucleotide sequence ID" value="NZ_CP058561.1"/>
</dbReference>
<evidence type="ECO:0000313" key="3">
    <source>
        <dbReference type="Proteomes" id="UP000677305"/>
    </source>
</evidence>
<organism evidence="2 3">
    <name type="scientific">Vallitalea guaymasensis</name>
    <dbReference type="NCBI Taxonomy" id="1185412"/>
    <lineage>
        <taxon>Bacteria</taxon>
        <taxon>Bacillati</taxon>
        <taxon>Bacillota</taxon>
        <taxon>Clostridia</taxon>
        <taxon>Lachnospirales</taxon>
        <taxon>Vallitaleaceae</taxon>
        <taxon>Vallitalea</taxon>
    </lineage>
</organism>
<gene>
    <name evidence="2" type="ORF">HYG85_06075</name>
</gene>
<evidence type="ECO:0000256" key="1">
    <source>
        <dbReference type="SAM" id="Phobius"/>
    </source>
</evidence>
<keyword evidence="1" id="KW-0812">Transmembrane</keyword>
<proteinExistence type="predicted"/>
<keyword evidence="3" id="KW-1185">Reference proteome</keyword>
<reference evidence="2 3" key="1">
    <citation type="submission" date="2020-07" db="EMBL/GenBank/DDBJ databases">
        <title>Vallitalea guaymasensis genome.</title>
        <authorList>
            <person name="Postec A."/>
        </authorList>
    </citation>
    <scope>NUCLEOTIDE SEQUENCE [LARGE SCALE GENOMIC DNA]</scope>
    <source>
        <strain evidence="2 3">Ra1766G1</strain>
    </source>
</reference>
<dbReference type="Proteomes" id="UP000677305">
    <property type="component" value="Chromosome"/>
</dbReference>
<dbReference type="EMBL" id="CP058561">
    <property type="protein sequence ID" value="QUH28516.1"/>
    <property type="molecule type" value="Genomic_DNA"/>
</dbReference>
<keyword evidence="1" id="KW-1133">Transmembrane helix</keyword>
<name>A0A8J8M8W6_9FIRM</name>
<feature type="transmembrane region" description="Helical" evidence="1">
    <location>
        <begin position="7"/>
        <end position="25"/>
    </location>
</feature>
<feature type="transmembrane region" description="Helical" evidence="1">
    <location>
        <begin position="31"/>
        <end position="55"/>
    </location>
</feature>